<evidence type="ECO:0000256" key="7">
    <source>
        <dbReference type="ARBA" id="ARBA00022917"/>
    </source>
</evidence>
<dbReference type="PROSITE" id="PS00178">
    <property type="entry name" value="AA_TRNA_LIGASE_I"/>
    <property type="match status" value="1"/>
</dbReference>
<evidence type="ECO:0000313" key="12">
    <source>
        <dbReference type="Proteomes" id="UP001165289"/>
    </source>
</evidence>
<dbReference type="InterPro" id="IPR002306">
    <property type="entry name" value="Trp-tRNA-ligase"/>
</dbReference>
<dbReference type="GO" id="GO:0070183">
    <property type="term" value="P:mitochondrial tryptophanyl-tRNA aminoacylation"/>
    <property type="evidence" value="ECO:0007669"/>
    <property type="project" value="TreeGrafter"/>
</dbReference>
<name>A0AAV7KI72_9METZ</name>
<keyword evidence="7 10" id="KW-0648">Protein biosynthesis</keyword>
<sequence>MRRVFSGIQPSGIPHIGNYLGALKNWIALQNTESALPPIYCIVDLHALTTLSGHPQQLRQLTIESTASLLACGLDPKKSIIFKQSSIHHHTQLAWILSCITSSGVLGRMNQWKSRQKTHNSTLGLFSYPMLMCADILLYRSTDVPVGDDQIQHLELARNTAEIFNRTYETDFMKIAELILPSESGACRVMSLREPLEKMSKSNQSEYSRINLSDMPSVVKSKILRAVTDNESRVSFEPDTRPGVSNLVSIYGSYSDKTIEMVCQEFEGKSTHEFKIALHDLLIEKLYAYQTEYQRIMEDKGYILNVLEQGRKQALEIADENMKQILEMTGLSYN</sequence>
<keyword evidence="6 10" id="KW-0067">ATP-binding</keyword>
<dbReference type="InterPro" id="IPR050203">
    <property type="entry name" value="Trp-tRNA_synthetase"/>
</dbReference>
<evidence type="ECO:0000256" key="9">
    <source>
        <dbReference type="ARBA" id="ARBA00030268"/>
    </source>
</evidence>
<dbReference type="InterPro" id="IPR014729">
    <property type="entry name" value="Rossmann-like_a/b/a_fold"/>
</dbReference>
<comment type="similarity">
    <text evidence="2 10">Belongs to the class-I aminoacyl-tRNA synthetase family.</text>
</comment>
<comment type="subcellular location">
    <subcellularLocation>
        <location evidence="1">Mitochondrion</location>
    </subcellularLocation>
</comment>
<reference evidence="11 12" key="1">
    <citation type="journal article" date="2023" name="BMC Biol.">
        <title>The compact genome of the sponge Oopsacas minuta (Hexactinellida) is lacking key metazoan core genes.</title>
        <authorList>
            <person name="Santini S."/>
            <person name="Schenkelaars Q."/>
            <person name="Jourda C."/>
            <person name="Duchesne M."/>
            <person name="Belahbib H."/>
            <person name="Rocher C."/>
            <person name="Selva M."/>
            <person name="Riesgo A."/>
            <person name="Vervoort M."/>
            <person name="Leys S.P."/>
            <person name="Kodjabachian L."/>
            <person name="Le Bivic A."/>
            <person name="Borchiellini C."/>
            <person name="Claverie J.M."/>
            <person name="Renard E."/>
        </authorList>
    </citation>
    <scope>NUCLEOTIDE SEQUENCE [LARGE SCALE GENOMIC DNA]</scope>
    <source>
        <strain evidence="11">SPO-2</strain>
    </source>
</reference>
<dbReference type="GO" id="GO:0004830">
    <property type="term" value="F:tryptophan-tRNA ligase activity"/>
    <property type="evidence" value="ECO:0007669"/>
    <property type="project" value="UniProtKB-EC"/>
</dbReference>
<evidence type="ECO:0000256" key="6">
    <source>
        <dbReference type="ARBA" id="ARBA00022840"/>
    </source>
</evidence>
<evidence type="ECO:0000256" key="1">
    <source>
        <dbReference type="ARBA" id="ARBA00004173"/>
    </source>
</evidence>
<dbReference type="AlphaFoldDB" id="A0AAV7KI72"/>
<dbReference type="PANTHER" id="PTHR43766:SF1">
    <property type="entry name" value="TRYPTOPHAN--TRNA LIGASE, MITOCHONDRIAL"/>
    <property type="match status" value="1"/>
</dbReference>
<evidence type="ECO:0000256" key="3">
    <source>
        <dbReference type="ARBA" id="ARBA00013161"/>
    </source>
</evidence>
<keyword evidence="8 10" id="KW-0030">Aminoacyl-tRNA synthetase</keyword>
<evidence type="ECO:0000256" key="4">
    <source>
        <dbReference type="ARBA" id="ARBA00022598"/>
    </source>
</evidence>
<accession>A0AAV7KI72</accession>
<dbReference type="FunFam" id="1.10.240.10:FF:000002">
    <property type="entry name" value="Tryptophan--tRNA ligase"/>
    <property type="match status" value="1"/>
</dbReference>
<dbReference type="Gene3D" id="1.10.240.10">
    <property type="entry name" value="Tyrosyl-Transfer RNA Synthetase"/>
    <property type="match status" value="1"/>
</dbReference>
<evidence type="ECO:0000256" key="8">
    <source>
        <dbReference type="ARBA" id="ARBA00023146"/>
    </source>
</evidence>
<dbReference type="Proteomes" id="UP001165289">
    <property type="component" value="Unassembled WGS sequence"/>
</dbReference>
<organism evidence="11 12">
    <name type="scientific">Oopsacas minuta</name>
    <dbReference type="NCBI Taxonomy" id="111878"/>
    <lineage>
        <taxon>Eukaryota</taxon>
        <taxon>Metazoa</taxon>
        <taxon>Porifera</taxon>
        <taxon>Hexactinellida</taxon>
        <taxon>Hexasterophora</taxon>
        <taxon>Lyssacinosida</taxon>
        <taxon>Leucopsacidae</taxon>
        <taxon>Oopsacas</taxon>
    </lineage>
</organism>
<keyword evidence="4 10" id="KW-0436">Ligase</keyword>
<evidence type="ECO:0000256" key="2">
    <source>
        <dbReference type="ARBA" id="ARBA00005594"/>
    </source>
</evidence>
<dbReference type="InterPro" id="IPR001412">
    <property type="entry name" value="aa-tRNA-synth_I_CS"/>
</dbReference>
<protein>
    <recommendedName>
        <fullName evidence="3">tryptophan--tRNA ligase</fullName>
        <ecNumber evidence="3">6.1.1.2</ecNumber>
    </recommendedName>
    <alternativeName>
        <fullName evidence="9">Tryptophanyl-tRNA synthetase</fullName>
    </alternativeName>
</protein>
<dbReference type="PRINTS" id="PR01039">
    <property type="entry name" value="TRNASYNTHTRP"/>
</dbReference>
<keyword evidence="12" id="KW-1185">Reference proteome</keyword>
<dbReference type="GO" id="GO:0005524">
    <property type="term" value="F:ATP binding"/>
    <property type="evidence" value="ECO:0007669"/>
    <property type="project" value="UniProtKB-KW"/>
</dbReference>
<dbReference type="SUPFAM" id="SSF52374">
    <property type="entry name" value="Nucleotidylyl transferase"/>
    <property type="match status" value="1"/>
</dbReference>
<dbReference type="Gene3D" id="3.40.50.620">
    <property type="entry name" value="HUPs"/>
    <property type="match status" value="1"/>
</dbReference>
<dbReference type="GO" id="GO:0005759">
    <property type="term" value="C:mitochondrial matrix"/>
    <property type="evidence" value="ECO:0007669"/>
    <property type="project" value="TreeGrafter"/>
</dbReference>
<comment type="caution">
    <text evidence="11">The sequence shown here is derived from an EMBL/GenBank/DDBJ whole genome shotgun (WGS) entry which is preliminary data.</text>
</comment>
<gene>
    <name evidence="11" type="ORF">LOD99_10403</name>
</gene>
<dbReference type="CDD" id="cd00806">
    <property type="entry name" value="TrpRS_core"/>
    <property type="match status" value="1"/>
</dbReference>
<evidence type="ECO:0000313" key="11">
    <source>
        <dbReference type="EMBL" id="KAI6660264.1"/>
    </source>
</evidence>
<evidence type="ECO:0000256" key="5">
    <source>
        <dbReference type="ARBA" id="ARBA00022741"/>
    </source>
</evidence>
<dbReference type="EC" id="6.1.1.2" evidence="3"/>
<proteinExistence type="inferred from homology"/>
<dbReference type="InterPro" id="IPR002305">
    <property type="entry name" value="aa-tRNA-synth_Ic"/>
</dbReference>
<evidence type="ECO:0000256" key="10">
    <source>
        <dbReference type="RuleBase" id="RU363036"/>
    </source>
</evidence>
<dbReference type="Pfam" id="PF00579">
    <property type="entry name" value="tRNA-synt_1b"/>
    <property type="match status" value="1"/>
</dbReference>
<keyword evidence="5 10" id="KW-0547">Nucleotide-binding</keyword>
<dbReference type="EMBL" id="JAKMXF010000034">
    <property type="protein sequence ID" value="KAI6660264.1"/>
    <property type="molecule type" value="Genomic_DNA"/>
</dbReference>
<dbReference type="NCBIfam" id="TIGR00233">
    <property type="entry name" value="trpS"/>
    <property type="match status" value="1"/>
</dbReference>
<dbReference type="PANTHER" id="PTHR43766">
    <property type="entry name" value="TRYPTOPHAN--TRNA LIGASE, MITOCHONDRIAL"/>
    <property type="match status" value="1"/>
</dbReference>